<protein>
    <recommendedName>
        <fullName evidence="5">DUF4408 domain-containing protein</fullName>
    </recommendedName>
</protein>
<feature type="region of interest" description="Disordered" evidence="1">
    <location>
        <begin position="156"/>
        <end position="184"/>
    </location>
</feature>
<feature type="region of interest" description="Disordered" evidence="1">
    <location>
        <begin position="196"/>
        <end position="219"/>
    </location>
</feature>
<dbReference type="OrthoDB" id="1727102at2759"/>
<feature type="compositionally biased region" description="Acidic residues" evidence="1">
    <location>
        <begin position="163"/>
        <end position="182"/>
    </location>
</feature>
<feature type="region of interest" description="Disordered" evidence="1">
    <location>
        <begin position="93"/>
        <end position="133"/>
    </location>
</feature>
<evidence type="ECO:0000256" key="2">
    <source>
        <dbReference type="SAM" id="Phobius"/>
    </source>
</evidence>
<dbReference type="PANTHER" id="PTHR34947:SF2">
    <property type="entry name" value="TRANSMEMBRANE PROTEIN"/>
    <property type="match status" value="1"/>
</dbReference>
<keyword evidence="2" id="KW-0472">Membrane</keyword>
<keyword evidence="2" id="KW-0812">Transmembrane</keyword>
<feature type="transmembrane region" description="Helical" evidence="2">
    <location>
        <begin position="20"/>
        <end position="38"/>
    </location>
</feature>
<evidence type="ECO:0000313" key="3">
    <source>
        <dbReference type="EMBL" id="KDP39289.1"/>
    </source>
</evidence>
<feature type="compositionally biased region" description="Acidic residues" evidence="1">
    <location>
        <begin position="198"/>
        <end position="213"/>
    </location>
</feature>
<keyword evidence="4" id="KW-1185">Reference proteome</keyword>
<keyword evidence="2" id="KW-1133">Transmembrane helix</keyword>
<dbReference type="STRING" id="180498.A0A067L5D4"/>
<organism evidence="3 4">
    <name type="scientific">Jatropha curcas</name>
    <name type="common">Barbados nut</name>
    <dbReference type="NCBI Taxonomy" id="180498"/>
    <lineage>
        <taxon>Eukaryota</taxon>
        <taxon>Viridiplantae</taxon>
        <taxon>Streptophyta</taxon>
        <taxon>Embryophyta</taxon>
        <taxon>Tracheophyta</taxon>
        <taxon>Spermatophyta</taxon>
        <taxon>Magnoliopsida</taxon>
        <taxon>eudicotyledons</taxon>
        <taxon>Gunneridae</taxon>
        <taxon>Pentapetalae</taxon>
        <taxon>rosids</taxon>
        <taxon>fabids</taxon>
        <taxon>Malpighiales</taxon>
        <taxon>Euphorbiaceae</taxon>
        <taxon>Crotonoideae</taxon>
        <taxon>Jatropheae</taxon>
        <taxon>Jatropha</taxon>
    </lineage>
</organism>
<evidence type="ECO:0008006" key="5">
    <source>
        <dbReference type="Google" id="ProtNLM"/>
    </source>
</evidence>
<dbReference type="KEGG" id="jcu:105633103"/>
<name>A0A067L5D4_JATCU</name>
<accession>A0A067L5D4</accession>
<gene>
    <name evidence="3" type="ORF">JCGZ_01046</name>
</gene>
<dbReference type="EMBL" id="KK914353">
    <property type="protein sequence ID" value="KDP39289.1"/>
    <property type="molecule type" value="Genomic_DNA"/>
</dbReference>
<dbReference type="Proteomes" id="UP000027138">
    <property type="component" value="Unassembled WGS sequence"/>
</dbReference>
<feature type="compositionally biased region" description="Low complexity" evidence="1">
    <location>
        <begin position="93"/>
        <end position="111"/>
    </location>
</feature>
<dbReference type="PANTHER" id="PTHR34947">
    <property type="entry name" value="TRANSMEMBRANE PROTEIN"/>
    <property type="match status" value="1"/>
</dbReference>
<evidence type="ECO:0000256" key="1">
    <source>
        <dbReference type="SAM" id="MobiDB-lite"/>
    </source>
</evidence>
<proteinExistence type="predicted"/>
<reference evidence="3 4" key="1">
    <citation type="journal article" date="2014" name="PLoS ONE">
        <title>Global Analysis of Gene Expression Profiles in Physic Nut (Jatropha curcas L.) Seedlings Exposed to Salt Stress.</title>
        <authorList>
            <person name="Zhang L."/>
            <person name="Zhang C."/>
            <person name="Wu P."/>
            <person name="Chen Y."/>
            <person name="Li M."/>
            <person name="Jiang H."/>
            <person name="Wu G."/>
        </authorList>
    </citation>
    <scope>NUCLEOTIDE SEQUENCE [LARGE SCALE GENOMIC DNA]</scope>
    <source>
        <strain evidence="4">cv. GZQX0401</strain>
        <tissue evidence="3">Young leaves</tissue>
    </source>
</reference>
<evidence type="ECO:0000313" key="4">
    <source>
        <dbReference type="Proteomes" id="UP000027138"/>
    </source>
</evidence>
<dbReference type="AlphaFoldDB" id="A0A067L5D4"/>
<sequence>MEQAEHKNLQTLSQFTRYQFLKNITQLLLSVSVFSLILSNSARLSFLHSFNFCFSTVPVQLFSHTIDKKCLFLICNGLLVFVAKFSGLVTTSDDNNNDNSSSKNYNSHNNSIGYSVKNYEDDEPPTLKLDSSKSPMLENTEDLMDQENVSAAAAEVETRENDKEIEEEKESEFLVQEDDGGQEEVKEFDDKFLIHEDYQEEEEEEDYEEEEENGMLSTEELNKKFEEFIRKMKEELRFEAQQQLIMVN</sequence>